<dbReference type="EMBL" id="MF144115">
    <property type="protein sequence ID" value="ATY46482.1"/>
    <property type="molecule type" value="Genomic_DNA"/>
</dbReference>
<sequence length="111" mass="12937">MEIGDLESEIIDLIAFPPYSFKNWEIPELDGSFKIRILLKGYKCYESLFIRLIEKLQKEIGLDPYFNEKGERGGRKLIGKVNSKVKIYLDIAYNLNEEKIKIYLSLEGSSR</sequence>
<protein>
    <submittedName>
        <fullName evidence="1">Uncharacterized protein</fullName>
    </submittedName>
</protein>
<dbReference type="Proteomes" id="UP000242614">
    <property type="component" value="Segment"/>
</dbReference>
<dbReference type="RefSeq" id="YP_009639270.1">
    <property type="nucleotide sequence ID" value="NC_042347.1"/>
</dbReference>
<dbReference type="GeneID" id="40236059"/>
<name>A0A2H4RBN3_9VIRU</name>
<evidence type="ECO:0000313" key="1">
    <source>
        <dbReference type="EMBL" id="ATY46482.1"/>
    </source>
</evidence>
<keyword evidence="2" id="KW-1185">Reference proteome</keyword>
<accession>A0A2H4RBN3</accession>
<evidence type="ECO:0000313" key="2">
    <source>
        <dbReference type="Proteomes" id="UP000242614"/>
    </source>
</evidence>
<organism evidence="1">
    <name type="scientific">Sulfolobus ellipsoid virus 1</name>
    <dbReference type="NCBI Taxonomy" id="2056194"/>
    <lineage>
        <taxon>Viruses</taxon>
        <taxon>Viruses incertae sedis</taxon>
        <taxon>Ovaliviridae</taxon>
        <taxon>Alphaovalivirus</taxon>
        <taxon>Alphaovalivirus fumarolicaense</taxon>
    </lineage>
</organism>
<dbReference type="KEGG" id="vg:40236059"/>
<reference evidence="1" key="1">
    <citation type="journal article" date="2018" name="J. Virol.">
        <title>A novel Sulfolobus virus with an exceptional capsid architecture.</title>
        <authorList>
            <person name="Wang H."/>
            <person name="Guo Z."/>
            <person name="Feng H."/>
            <person name="Chen Y."/>
            <person name="Hernandez W."/>
            <person name="Dai X."/>
            <person name="Zhang Z."/>
            <person name="Zheng X."/>
            <person name="Lopez M.M."/>
            <person name="Fu Y."/>
            <person name="Zhang C."/>
            <person name="Zhu P."/>
            <person name="Huang L."/>
        </authorList>
    </citation>
    <scope>NUCLEOTIDE SEQUENCE [LARGE SCALE GENOMIC DNA]</scope>
    <source>
        <strain evidence="1">CR_L</strain>
    </source>
</reference>
<proteinExistence type="predicted"/>